<dbReference type="GO" id="GO:0030327">
    <property type="term" value="P:prenylated protein catabolic process"/>
    <property type="evidence" value="ECO:0007669"/>
    <property type="project" value="TreeGrafter"/>
</dbReference>
<keyword evidence="3" id="KW-0274">FAD</keyword>
<evidence type="ECO:0000313" key="8">
    <source>
        <dbReference type="Proteomes" id="UP000770661"/>
    </source>
</evidence>
<dbReference type="InterPro" id="IPR010795">
    <property type="entry name" value="Prenylcys_lyase"/>
</dbReference>
<sequence length="242" mass="27504">MRRCPVTNFTMMIATREAEGPENALLYEAAKEAKGSRLAMEDATHDNKIAQREQEYDAVILATPLTHDKSKIHLANFSQQFSFPGHYEAIHTTLVRGIVRPESLMMNDDEMLDDILVTNPRLMFNSFGRQQPVEGGNCSQETLGVWKVFSPTAIPEDKLDIFFQRRELTHRVSWLAYPHYNTNETLGKFELAPGLYHLNAIEWAGSAMEMSVIGAKNVALLAYKYWMDDPDAGRKPPIKEEL</sequence>
<dbReference type="Proteomes" id="UP000770661">
    <property type="component" value="Unassembled WGS sequence"/>
</dbReference>
<dbReference type="GO" id="GO:0001735">
    <property type="term" value="F:prenylcysteine oxidase activity"/>
    <property type="evidence" value="ECO:0007669"/>
    <property type="project" value="InterPro"/>
</dbReference>
<dbReference type="EMBL" id="JACEEZ010004164">
    <property type="protein sequence ID" value="KAG0726612.1"/>
    <property type="molecule type" value="Genomic_DNA"/>
</dbReference>
<dbReference type="AlphaFoldDB" id="A0A8J4YG01"/>
<evidence type="ECO:0000259" key="6">
    <source>
        <dbReference type="Pfam" id="PF07156"/>
    </source>
</evidence>
<keyword evidence="4" id="KW-0560">Oxidoreductase</keyword>
<dbReference type="InterPro" id="IPR017046">
    <property type="entry name" value="Prenylcysteine_Oxase1"/>
</dbReference>
<dbReference type="PANTHER" id="PTHR15944:SF0">
    <property type="entry name" value="PRENYLCYSTEINE LYASE DOMAIN-CONTAINING PROTEIN"/>
    <property type="match status" value="1"/>
</dbReference>
<name>A0A8J4YG01_CHIOP</name>
<dbReference type="OrthoDB" id="437369at2759"/>
<evidence type="ECO:0000256" key="1">
    <source>
        <dbReference type="ARBA" id="ARBA00001974"/>
    </source>
</evidence>
<evidence type="ECO:0000256" key="2">
    <source>
        <dbReference type="ARBA" id="ARBA00022630"/>
    </source>
</evidence>
<protein>
    <submittedName>
        <fullName evidence="7">Prenylcysteine oxidase</fullName>
    </submittedName>
</protein>
<reference evidence="7" key="1">
    <citation type="submission" date="2020-07" db="EMBL/GenBank/DDBJ databases">
        <title>The High-quality genome of the commercially important snow crab, Chionoecetes opilio.</title>
        <authorList>
            <person name="Jeong J.-H."/>
            <person name="Ryu S."/>
        </authorList>
    </citation>
    <scope>NUCLEOTIDE SEQUENCE</scope>
    <source>
        <strain evidence="7">MADBK_172401_WGS</strain>
        <tissue evidence="7">Digestive gland</tissue>
    </source>
</reference>
<dbReference type="Pfam" id="PF07156">
    <property type="entry name" value="Prenylcys_lyase"/>
    <property type="match status" value="1"/>
</dbReference>
<keyword evidence="8" id="KW-1185">Reference proteome</keyword>
<evidence type="ECO:0000313" key="7">
    <source>
        <dbReference type="EMBL" id="KAG0726612.1"/>
    </source>
</evidence>
<evidence type="ECO:0000256" key="3">
    <source>
        <dbReference type="ARBA" id="ARBA00022827"/>
    </source>
</evidence>
<dbReference type="PANTHER" id="PTHR15944">
    <property type="entry name" value="FARNESYLCYSTEINE LYASE"/>
    <property type="match status" value="1"/>
</dbReference>
<keyword evidence="2" id="KW-0285">Flavoprotein</keyword>
<keyword evidence="5" id="KW-0325">Glycoprotein</keyword>
<comment type="cofactor">
    <cofactor evidence="1">
        <name>FAD</name>
        <dbReference type="ChEBI" id="CHEBI:57692"/>
    </cofactor>
</comment>
<comment type="caution">
    <text evidence="7">The sequence shown here is derived from an EMBL/GenBank/DDBJ whole genome shotgun (WGS) entry which is preliminary data.</text>
</comment>
<proteinExistence type="predicted"/>
<accession>A0A8J4YG01</accession>
<gene>
    <name evidence="7" type="primary">PCYOX1</name>
    <name evidence="7" type="ORF">GWK47_036173</name>
</gene>
<evidence type="ECO:0000256" key="4">
    <source>
        <dbReference type="ARBA" id="ARBA00023002"/>
    </source>
</evidence>
<organism evidence="7 8">
    <name type="scientific">Chionoecetes opilio</name>
    <name type="common">Atlantic snow crab</name>
    <name type="synonym">Cancer opilio</name>
    <dbReference type="NCBI Taxonomy" id="41210"/>
    <lineage>
        <taxon>Eukaryota</taxon>
        <taxon>Metazoa</taxon>
        <taxon>Ecdysozoa</taxon>
        <taxon>Arthropoda</taxon>
        <taxon>Crustacea</taxon>
        <taxon>Multicrustacea</taxon>
        <taxon>Malacostraca</taxon>
        <taxon>Eumalacostraca</taxon>
        <taxon>Eucarida</taxon>
        <taxon>Decapoda</taxon>
        <taxon>Pleocyemata</taxon>
        <taxon>Brachyura</taxon>
        <taxon>Eubrachyura</taxon>
        <taxon>Majoidea</taxon>
        <taxon>Majidae</taxon>
        <taxon>Chionoecetes</taxon>
    </lineage>
</organism>
<feature type="domain" description="Prenylcysteine lyase" evidence="6">
    <location>
        <begin position="42"/>
        <end position="229"/>
    </location>
</feature>
<evidence type="ECO:0000256" key="5">
    <source>
        <dbReference type="ARBA" id="ARBA00023180"/>
    </source>
</evidence>
<dbReference type="GO" id="GO:0030328">
    <property type="term" value="P:prenylcysteine catabolic process"/>
    <property type="evidence" value="ECO:0007669"/>
    <property type="project" value="InterPro"/>
</dbReference>